<comment type="caution">
    <text evidence="2">The sequence shown here is derived from an EMBL/GenBank/DDBJ whole genome shotgun (WGS) entry which is preliminary data.</text>
</comment>
<dbReference type="GO" id="GO:0005524">
    <property type="term" value="F:ATP binding"/>
    <property type="evidence" value="ECO:0007669"/>
    <property type="project" value="UniProtKB-KW"/>
</dbReference>
<dbReference type="Gene3D" id="3.40.50.300">
    <property type="entry name" value="P-loop containing nucleotide triphosphate hydrolases"/>
    <property type="match status" value="1"/>
</dbReference>
<evidence type="ECO:0000313" key="3">
    <source>
        <dbReference type="Proteomes" id="UP001501842"/>
    </source>
</evidence>
<keyword evidence="1" id="KW-0175">Coiled coil</keyword>
<keyword evidence="2" id="KW-0547">Nucleotide-binding</keyword>
<reference evidence="2 3" key="1">
    <citation type="journal article" date="2019" name="Int. J. Syst. Evol. Microbiol.">
        <title>The Global Catalogue of Microorganisms (GCM) 10K type strain sequencing project: providing services to taxonomists for standard genome sequencing and annotation.</title>
        <authorList>
            <consortium name="The Broad Institute Genomics Platform"/>
            <consortium name="The Broad Institute Genome Sequencing Center for Infectious Disease"/>
            <person name="Wu L."/>
            <person name="Ma J."/>
        </authorList>
    </citation>
    <scope>NUCLEOTIDE SEQUENCE [LARGE SCALE GENOMIC DNA]</scope>
    <source>
        <strain evidence="2 3">JCM 8201</strain>
    </source>
</reference>
<proteinExistence type="predicted"/>
<keyword evidence="2" id="KW-0067">ATP-binding</keyword>
<dbReference type="SUPFAM" id="SSF52540">
    <property type="entry name" value="P-loop containing nucleoside triphosphate hydrolases"/>
    <property type="match status" value="1"/>
</dbReference>
<organism evidence="2 3">
    <name type="scientific">Actinocorallia aurantiaca</name>
    <dbReference type="NCBI Taxonomy" id="46204"/>
    <lineage>
        <taxon>Bacteria</taxon>
        <taxon>Bacillati</taxon>
        <taxon>Actinomycetota</taxon>
        <taxon>Actinomycetes</taxon>
        <taxon>Streptosporangiales</taxon>
        <taxon>Thermomonosporaceae</taxon>
        <taxon>Actinocorallia</taxon>
    </lineage>
</organism>
<gene>
    <name evidence="2" type="ORF">GCM10010439_55390</name>
</gene>
<dbReference type="Proteomes" id="UP001501842">
    <property type="component" value="Unassembled WGS sequence"/>
</dbReference>
<protein>
    <submittedName>
        <fullName evidence="2">ATP-binding protein</fullName>
    </submittedName>
</protein>
<name>A0ABN3ULD7_9ACTN</name>
<evidence type="ECO:0000313" key="2">
    <source>
        <dbReference type="EMBL" id="GAA2733996.1"/>
    </source>
</evidence>
<accession>A0ABN3ULD7</accession>
<sequence length="658" mass="71594">MMPDHEDESLEARIAQRARVGIEHVRDVFTTYGLPLVNTPARPRSLRIHRLRVAGLRTGAVAPGPFDSTLRFGTGHVTALVASNFRGKTSVLELITWCLRGTPRDLKVGVQKWLTEVDLDAWVAGQPLGVRLTLDQGKLASAVVLTAAGIELLEGAHDASSNGEVTAVLRASGEESYAEQVQALMMDRLDLAPLVNVLQETSTQTHGWPAYYSSIYPKAGGDKVLLGDVSVDGLPGRLLQVFLDLPATSVLTRVKAVHSLRAAEVRNREAGAREESAARAADRRRFQEELESAAEALSQLTAVEGPSLPDLAARARALSAQVADEQEAWDDTMQAHRRALRARQRDQRAFNDVSESVTARLLFHGLDPTVCPRCDQDIAEDRRVQELHQHECAVCTRPVTGEDLDSEEIIEEARGRLKASTAAQEAAASELQKAEDRLTEATERLKDADQALRDAQSAVNVTERLRFQEAVLRAEGALSALPEIPELTSDPAEVRLLTILKASTVILDEDSKKAAEELFGELNEEIAALGRGFGIDSLERVAIDRAARLKVFSDGGAQSWFSGQAAGERLRLRIAVVVALLRVGARHGISTHPGLLLIDSPKAEEVQDLDAHALIKELEGLARENSLQILITTTDAGLAHDLLADENIIEARDGEPLW</sequence>
<feature type="coiled-coil region" evidence="1">
    <location>
        <begin position="417"/>
        <end position="465"/>
    </location>
</feature>
<evidence type="ECO:0000256" key="1">
    <source>
        <dbReference type="SAM" id="Coils"/>
    </source>
</evidence>
<dbReference type="InterPro" id="IPR027417">
    <property type="entry name" value="P-loop_NTPase"/>
</dbReference>
<keyword evidence="3" id="KW-1185">Reference proteome</keyword>
<dbReference type="EMBL" id="BAAATZ010000027">
    <property type="protein sequence ID" value="GAA2733996.1"/>
    <property type="molecule type" value="Genomic_DNA"/>
</dbReference>